<evidence type="ECO:0000313" key="8">
    <source>
        <dbReference type="RefSeq" id="XP_021855573.1"/>
    </source>
</evidence>
<dbReference type="KEGG" id="soe:110794914"/>
<name>A0A9R0IV64_SPIOL</name>
<dbReference type="PANTHER" id="PTHR12565:SF312">
    <property type="entry name" value="TRANSCRIPTION FACTOR BHLH74"/>
    <property type="match status" value="1"/>
</dbReference>
<dbReference type="InterPro" id="IPR024097">
    <property type="entry name" value="bHLH_ZIP_TF"/>
</dbReference>
<sequence>MGDDGSSSQMGFQHNGEVALNSPPPGVNSRSMTLSSVYGSSWDQMVSLSGQSGNFGDSSMVSHGELSKPSSYPMLMESQGISSLHLANYPADQNLAHQMLPKLPLFGGRNFPEVVGPFGLAGGSHTPNALFPHSYASNRNGLDEKQSPNVAQAERGCQIADGRAVGLSPNGKRRRDSDSPSPTNENPDGDPQKGHSSDGSGQKEQDDKKRNSVANSSGKQTGKEAKDDSQGEEPPKQNYIHVRARRGQATNSHSLAERVRREKISERMRLLQELVPGCNKITGKAVMLDEIINYVQSLQQQVEFLSMKLATVNPELNFDIERLLTKDILHSRGNDSSALGFNQGIGSSHAFSQGIHQSLTVLQNSASQYHHMPQAVWDGDLQSLLHMGFDSNSAVGGIGPNGNTKSEL</sequence>
<dbReference type="RefSeq" id="XP_021855573.1">
    <property type="nucleotide sequence ID" value="XM_021999881.1"/>
</dbReference>
<organism evidence="7 8">
    <name type="scientific">Spinacia oleracea</name>
    <name type="common">Spinach</name>
    <dbReference type="NCBI Taxonomy" id="3562"/>
    <lineage>
        <taxon>Eukaryota</taxon>
        <taxon>Viridiplantae</taxon>
        <taxon>Streptophyta</taxon>
        <taxon>Embryophyta</taxon>
        <taxon>Tracheophyta</taxon>
        <taxon>Spermatophyta</taxon>
        <taxon>Magnoliopsida</taxon>
        <taxon>eudicotyledons</taxon>
        <taxon>Gunneridae</taxon>
        <taxon>Pentapetalae</taxon>
        <taxon>Caryophyllales</taxon>
        <taxon>Chenopodiaceae</taxon>
        <taxon>Chenopodioideae</taxon>
        <taxon>Anserineae</taxon>
        <taxon>Spinacia</taxon>
    </lineage>
</organism>
<reference evidence="8 9" key="2">
    <citation type="submission" date="2025-04" db="UniProtKB">
        <authorList>
            <consortium name="RefSeq"/>
        </authorList>
    </citation>
    <scope>IDENTIFICATION</scope>
    <source>
        <tissue evidence="10">Leaf</tissue>
    </source>
</reference>
<dbReference type="FunFam" id="4.10.280.10:FF:000002">
    <property type="entry name" value="Basic helix-loop-helix transcription factor"/>
    <property type="match status" value="1"/>
</dbReference>
<evidence type="ECO:0000313" key="10">
    <source>
        <dbReference type="RefSeq" id="XP_056699596.1"/>
    </source>
</evidence>
<evidence type="ECO:0000256" key="3">
    <source>
        <dbReference type="ARBA" id="ARBA00023163"/>
    </source>
</evidence>
<dbReference type="GO" id="GO:0003700">
    <property type="term" value="F:DNA-binding transcription factor activity"/>
    <property type="evidence" value="ECO:0000318"/>
    <property type="project" value="GO_Central"/>
</dbReference>
<protein>
    <submittedName>
        <fullName evidence="8 9">Transcription factor bHLH74</fullName>
    </submittedName>
</protein>
<keyword evidence="2" id="KW-0805">Transcription regulation</keyword>
<feature type="compositionally biased region" description="Basic and acidic residues" evidence="5">
    <location>
        <begin position="221"/>
        <end position="235"/>
    </location>
</feature>
<feature type="compositionally biased region" description="Polar residues" evidence="5">
    <location>
        <begin position="1"/>
        <end position="12"/>
    </location>
</feature>
<dbReference type="SUPFAM" id="SSF47459">
    <property type="entry name" value="HLH, helix-loop-helix DNA-binding domain"/>
    <property type="match status" value="1"/>
</dbReference>
<dbReference type="OrthoDB" id="1609391at2759"/>
<dbReference type="GeneID" id="110794914"/>
<dbReference type="RefSeq" id="XP_056699596.1">
    <property type="nucleotide sequence ID" value="XM_056843618.1"/>
</dbReference>
<feature type="region of interest" description="Disordered" evidence="5">
    <location>
        <begin position="1"/>
        <end position="33"/>
    </location>
</feature>
<dbReference type="CDD" id="cd18919">
    <property type="entry name" value="bHLH_AtBPE_like"/>
    <property type="match status" value="1"/>
</dbReference>
<dbReference type="SMART" id="SM00353">
    <property type="entry name" value="HLH"/>
    <property type="match status" value="1"/>
</dbReference>
<proteinExistence type="predicted"/>
<feature type="domain" description="BHLH" evidence="6">
    <location>
        <begin position="248"/>
        <end position="298"/>
    </location>
</feature>
<evidence type="ECO:0000313" key="9">
    <source>
        <dbReference type="RefSeq" id="XP_021855574.1"/>
    </source>
</evidence>
<evidence type="ECO:0000313" key="7">
    <source>
        <dbReference type="Proteomes" id="UP000813463"/>
    </source>
</evidence>
<dbReference type="GO" id="GO:0005634">
    <property type="term" value="C:nucleus"/>
    <property type="evidence" value="ECO:0000318"/>
    <property type="project" value="GO_Central"/>
</dbReference>
<dbReference type="InterPro" id="IPR011598">
    <property type="entry name" value="bHLH_dom"/>
</dbReference>
<comment type="subcellular location">
    <subcellularLocation>
        <location evidence="1">Nucleus</location>
    </subcellularLocation>
</comment>
<dbReference type="Proteomes" id="UP000813463">
    <property type="component" value="Chromosome 4"/>
</dbReference>
<keyword evidence="7" id="KW-1185">Reference proteome</keyword>
<feature type="compositionally biased region" description="Basic and acidic residues" evidence="5">
    <location>
        <begin position="190"/>
        <end position="210"/>
    </location>
</feature>
<evidence type="ECO:0000256" key="2">
    <source>
        <dbReference type="ARBA" id="ARBA00023015"/>
    </source>
</evidence>
<gene>
    <name evidence="8 9 10" type="primary">LOC110794914</name>
</gene>
<dbReference type="InterPro" id="IPR036638">
    <property type="entry name" value="HLH_DNA-bd_sf"/>
</dbReference>
<evidence type="ECO:0000259" key="6">
    <source>
        <dbReference type="PROSITE" id="PS50888"/>
    </source>
</evidence>
<keyword evidence="4" id="KW-0539">Nucleus</keyword>
<evidence type="ECO:0000256" key="5">
    <source>
        <dbReference type="SAM" id="MobiDB-lite"/>
    </source>
</evidence>
<dbReference type="RefSeq" id="XP_021855574.1">
    <property type="nucleotide sequence ID" value="XM_021999882.1"/>
</dbReference>
<evidence type="ECO:0000256" key="4">
    <source>
        <dbReference type="ARBA" id="ARBA00023242"/>
    </source>
</evidence>
<feature type="region of interest" description="Disordered" evidence="5">
    <location>
        <begin position="131"/>
        <end position="258"/>
    </location>
</feature>
<dbReference type="PROSITE" id="PS50888">
    <property type="entry name" value="BHLH"/>
    <property type="match status" value="1"/>
</dbReference>
<dbReference type="PANTHER" id="PTHR12565">
    <property type="entry name" value="STEROL REGULATORY ELEMENT-BINDING PROTEIN"/>
    <property type="match status" value="1"/>
</dbReference>
<dbReference type="AlphaFoldDB" id="A0A9R0IV64"/>
<keyword evidence="3" id="KW-0804">Transcription</keyword>
<evidence type="ECO:0000256" key="1">
    <source>
        <dbReference type="ARBA" id="ARBA00004123"/>
    </source>
</evidence>
<reference evidence="7" key="1">
    <citation type="journal article" date="2021" name="Nat. Commun.">
        <title>Genomic analyses provide insights into spinach domestication and the genetic basis of agronomic traits.</title>
        <authorList>
            <person name="Cai X."/>
            <person name="Sun X."/>
            <person name="Xu C."/>
            <person name="Sun H."/>
            <person name="Wang X."/>
            <person name="Ge C."/>
            <person name="Zhang Z."/>
            <person name="Wang Q."/>
            <person name="Fei Z."/>
            <person name="Jiao C."/>
            <person name="Wang Q."/>
        </authorList>
    </citation>
    <scope>NUCLEOTIDE SEQUENCE [LARGE SCALE GENOMIC DNA]</scope>
    <source>
        <strain evidence="7">cv. Varoflay</strain>
    </source>
</reference>
<accession>A0A9R0IV64</accession>
<dbReference type="Gene3D" id="4.10.280.10">
    <property type="entry name" value="Helix-loop-helix DNA-binding domain"/>
    <property type="match status" value="1"/>
</dbReference>
<dbReference type="Pfam" id="PF00010">
    <property type="entry name" value="HLH"/>
    <property type="match status" value="1"/>
</dbReference>
<dbReference type="GO" id="GO:0046983">
    <property type="term" value="F:protein dimerization activity"/>
    <property type="evidence" value="ECO:0007669"/>
    <property type="project" value="InterPro"/>
</dbReference>